<dbReference type="PANTHER" id="PTHR43537">
    <property type="entry name" value="TRANSCRIPTIONAL REGULATOR, GNTR FAMILY"/>
    <property type="match status" value="1"/>
</dbReference>
<dbReference type="CDD" id="cd07377">
    <property type="entry name" value="WHTH_GntR"/>
    <property type="match status" value="1"/>
</dbReference>
<dbReference type="RefSeq" id="WP_127512429.1">
    <property type="nucleotide sequence ID" value="NZ_CP093326.1"/>
</dbReference>
<dbReference type="EMBL" id="CP093326">
    <property type="protein sequence ID" value="UNK46385.1"/>
    <property type="molecule type" value="Genomic_DNA"/>
</dbReference>
<dbReference type="SMART" id="SM00345">
    <property type="entry name" value="HTH_GNTR"/>
    <property type="match status" value="1"/>
</dbReference>
<name>A0ABY3WB22_9MICC</name>
<dbReference type="InterPro" id="IPR036390">
    <property type="entry name" value="WH_DNA-bd_sf"/>
</dbReference>
<dbReference type="PANTHER" id="PTHR43537:SF47">
    <property type="entry name" value="REGULATORY PROTEIN GNTR HTH"/>
    <property type="match status" value="1"/>
</dbReference>
<feature type="domain" description="HTH gntR-type" evidence="4">
    <location>
        <begin position="13"/>
        <end position="81"/>
    </location>
</feature>
<reference evidence="5 6" key="1">
    <citation type="submission" date="2022-03" db="EMBL/GenBank/DDBJ databases">
        <title>Isotopic signatures of nitrous oxide derived from detoxification processes.</title>
        <authorList>
            <person name="Behrendt U."/>
            <person name="Buchen C."/>
            <person name="Well R."/>
            <person name="Ulrich A."/>
            <person name="Rohe L."/>
            <person name="Kolb S."/>
            <person name="Schloter M."/>
            <person name="Horn M.A."/>
            <person name="Augustin J."/>
        </authorList>
    </citation>
    <scope>NUCLEOTIDE SEQUENCE [LARGE SCALE GENOMIC DNA]</scope>
    <source>
        <strain evidence="5 6">S4-C24</strain>
    </source>
</reference>
<dbReference type="PROSITE" id="PS50949">
    <property type="entry name" value="HTH_GNTR"/>
    <property type="match status" value="1"/>
</dbReference>
<sequence length="238" mass="25975">MTAVPGQGPLHRPPLAEEVTARLRESIVAGRWPLGGRIPPEPELVASLGVSRGTLREAVKALAHAGMLEVRRGDGTYVRATSEISGTARRAYREYDDEDVLQVRFALDTQAARLAAQAQESSAKDDGAVAALREMLARRRQAWEEHDLEGWIAADWDFHQAVAAASGNPLLHELYSSFGDVFHGTKMAQRLRDGFDGCLRAGHEDLADAIEAGDADAAAQTVIANLRYCLEWMPPRKP</sequence>
<evidence type="ECO:0000256" key="2">
    <source>
        <dbReference type="ARBA" id="ARBA00023125"/>
    </source>
</evidence>
<dbReference type="SUPFAM" id="SSF48008">
    <property type="entry name" value="GntR ligand-binding domain-like"/>
    <property type="match status" value="1"/>
</dbReference>
<dbReference type="InterPro" id="IPR036388">
    <property type="entry name" value="WH-like_DNA-bd_sf"/>
</dbReference>
<dbReference type="Gene3D" id="1.10.10.10">
    <property type="entry name" value="Winged helix-like DNA-binding domain superfamily/Winged helix DNA-binding domain"/>
    <property type="match status" value="1"/>
</dbReference>
<evidence type="ECO:0000313" key="5">
    <source>
        <dbReference type="EMBL" id="UNK46385.1"/>
    </source>
</evidence>
<evidence type="ECO:0000259" key="4">
    <source>
        <dbReference type="PROSITE" id="PS50949"/>
    </source>
</evidence>
<keyword evidence="6" id="KW-1185">Reference proteome</keyword>
<dbReference type="Pfam" id="PF07729">
    <property type="entry name" value="FCD"/>
    <property type="match status" value="1"/>
</dbReference>
<keyword evidence="1" id="KW-0805">Transcription regulation</keyword>
<keyword evidence="2" id="KW-0238">DNA-binding</keyword>
<gene>
    <name evidence="5" type="ORF">MNQ99_03160</name>
</gene>
<evidence type="ECO:0000256" key="3">
    <source>
        <dbReference type="ARBA" id="ARBA00023163"/>
    </source>
</evidence>
<dbReference type="Pfam" id="PF00392">
    <property type="entry name" value="GntR"/>
    <property type="match status" value="1"/>
</dbReference>
<accession>A0ABY3WB22</accession>
<dbReference type="Gene3D" id="1.20.120.530">
    <property type="entry name" value="GntR ligand-binding domain-like"/>
    <property type="match status" value="1"/>
</dbReference>
<dbReference type="InterPro" id="IPR000524">
    <property type="entry name" value="Tscrpt_reg_HTH_GntR"/>
</dbReference>
<organism evidence="5 6">
    <name type="scientific">Arthrobacter sulfonylureivorans</name>
    <dbReference type="NCBI Taxonomy" id="2486855"/>
    <lineage>
        <taxon>Bacteria</taxon>
        <taxon>Bacillati</taxon>
        <taxon>Actinomycetota</taxon>
        <taxon>Actinomycetes</taxon>
        <taxon>Micrococcales</taxon>
        <taxon>Micrococcaceae</taxon>
        <taxon>Arthrobacter</taxon>
    </lineage>
</organism>
<proteinExistence type="predicted"/>
<dbReference type="InterPro" id="IPR008920">
    <property type="entry name" value="TF_FadR/GntR_C"/>
</dbReference>
<protein>
    <submittedName>
        <fullName evidence="5">FadR family transcriptional regulator</fullName>
    </submittedName>
</protein>
<keyword evidence="3" id="KW-0804">Transcription</keyword>
<dbReference type="SMART" id="SM00895">
    <property type="entry name" value="FCD"/>
    <property type="match status" value="1"/>
</dbReference>
<dbReference type="Proteomes" id="UP000829069">
    <property type="component" value="Chromosome"/>
</dbReference>
<dbReference type="InterPro" id="IPR011711">
    <property type="entry name" value="GntR_C"/>
</dbReference>
<dbReference type="PRINTS" id="PR00035">
    <property type="entry name" value="HTHGNTR"/>
</dbReference>
<dbReference type="SUPFAM" id="SSF46785">
    <property type="entry name" value="Winged helix' DNA-binding domain"/>
    <property type="match status" value="1"/>
</dbReference>
<evidence type="ECO:0000313" key="6">
    <source>
        <dbReference type="Proteomes" id="UP000829069"/>
    </source>
</evidence>
<evidence type="ECO:0000256" key="1">
    <source>
        <dbReference type="ARBA" id="ARBA00023015"/>
    </source>
</evidence>